<feature type="binding site" evidence="12">
    <location>
        <position position="517"/>
    </location>
    <ligand>
        <name>Zn(2+)</name>
        <dbReference type="ChEBI" id="CHEBI:29105"/>
        <label>2</label>
    </ligand>
</feature>
<accession>A0A517QYS8</accession>
<dbReference type="PROSITE" id="PS51192">
    <property type="entry name" value="HELICASE_ATP_BIND_1"/>
    <property type="match status" value="1"/>
</dbReference>
<keyword evidence="10 12" id="KW-0413">Isomerase</keyword>
<comment type="cofactor">
    <cofactor evidence="12">
        <name>Zn(2+)</name>
        <dbReference type="ChEBI" id="CHEBI:29105"/>
    </cofactor>
    <text evidence="12">Binds 2 zinc ions per subunit.</text>
</comment>
<dbReference type="Pfam" id="PF18319">
    <property type="entry name" value="Zn_ribbon_PriA"/>
    <property type="match status" value="1"/>
</dbReference>
<dbReference type="SUPFAM" id="SSF52540">
    <property type="entry name" value="P-loop containing nucleoside triphosphate hydrolases"/>
    <property type="match status" value="2"/>
</dbReference>
<evidence type="ECO:0000256" key="3">
    <source>
        <dbReference type="ARBA" id="ARBA00022723"/>
    </source>
</evidence>
<evidence type="ECO:0000256" key="6">
    <source>
        <dbReference type="ARBA" id="ARBA00022806"/>
    </source>
</evidence>
<dbReference type="Pfam" id="PF00270">
    <property type="entry name" value="DEAD"/>
    <property type="match status" value="1"/>
</dbReference>
<feature type="binding site" evidence="12">
    <location>
        <position position="527"/>
    </location>
    <ligand>
        <name>Zn(2+)</name>
        <dbReference type="ChEBI" id="CHEBI:29105"/>
        <label>1</label>
    </ligand>
</feature>
<evidence type="ECO:0000259" key="13">
    <source>
        <dbReference type="PROSITE" id="PS51192"/>
    </source>
</evidence>
<dbReference type="FunFam" id="3.40.1440.60:FF:000001">
    <property type="entry name" value="Primosomal protein N"/>
    <property type="match status" value="1"/>
</dbReference>
<dbReference type="AlphaFoldDB" id="A0A517QYS8"/>
<keyword evidence="7 12" id="KW-0862">Zinc</keyword>
<comment type="catalytic activity">
    <reaction evidence="11 12">
        <text>ATP + H2O = ADP + phosphate + H(+)</text>
        <dbReference type="Rhea" id="RHEA:13065"/>
        <dbReference type="ChEBI" id="CHEBI:15377"/>
        <dbReference type="ChEBI" id="CHEBI:15378"/>
        <dbReference type="ChEBI" id="CHEBI:30616"/>
        <dbReference type="ChEBI" id="CHEBI:43474"/>
        <dbReference type="ChEBI" id="CHEBI:456216"/>
        <dbReference type="EC" id="5.6.2.4"/>
    </reaction>
</comment>
<gene>
    <name evidence="12 15" type="primary">priA</name>
    <name evidence="15" type="ORF">Pan189_11550</name>
</gene>
<dbReference type="InterPro" id="IPR042115">
    <property type="entry name" value="PriA_3primeBD_sf"/>
</dbReference>
<dbReference type="GO" id="GO:0003677">
    <property type="term" value="F:DNA binding"/>
    <property type="evidence" value="ECO:0007669"/>
    <property type="project" value="UniProtKB-UniRule"/>
</dbReference>
<feature type="binding site" evidence="12">
    <location>
        <position position="499"/>
    </location>
    <ligand>
        <name>Zn(2+)</name>
        <dbReference type="ChEBI" id="CHEBI:29105"/>
        <label>2</label>
    </ligand>
</feature>
<evidence type="ECO:0000256" key="8">
    <source>
        <dbReference type="ARBA" id="ARBA00022840"/>
    </source>
</evidence>
<feature type="binding site" evidence="12">
    <location>
        <position position="530"/>
    </location>
    <ligand>
        <name>Zn(2+)</name>
        <dbReference type="ChEBI" id="CHEBI:29105"/>
        <label>1</label>
    </ligand>
</feature>
<dbReference type="InterPro" id="IPR027417">
    <property type="entry name" value="P-loop_NTPase"/>
</dbReference>
<dbReference type="GO" id="GO:0008270">
    <property type="term" value="F:zinc ion binding"/>
    <property type="evidence" value="ECO:0007669"/>
    <property type="project" value="UniProtKB-UniRule"/>
</dbReference>
<dbReference type="Proteomes" id="UP000317318">
    <property type="component" value="Chromosome"/>
</dbReference>
<comment type="subunit">
    <text evidence="12">Component of the replication restart primosome.</text>
</comment>
<dbReference type="EMBL" id="CP036268">
    <property type="protein sequence ID" value="QDT36792.1"/>
    <property type="molecule type" value="Genomic_DNA"/>
</dbReference>
<keyword evidence="1 12" id="KW-0639">Primosome</keyword>
<feature type="binding site" evidence="12">
    <location>
        <position position="487"/>
    </location>
    <ligand>
        <name>Zn(2+)</name>
        <dbReference type="ChEBI" id="CHEBI:29105"/>
        <label>1</label>
    </ligand>
</feature>
<dbReference type="InterPro" id="IPR041236">
    <property type="entry name" value="PriA_C"/>
</dbReference>
<dbReference type="Gene3D" id="3.40.1440.60">
    <property type="entry name" value="PriA, 3(prime) DNA-binding domain"/>
    <property type="match status" value="1"/>
</dbReference>
<dbReference type="GO" id="GO:0006310">
    <property type="term" value="P:DNA recombination"/>
    <property type="evidence" value="ECO:0007669"/>
    <property type="project" value="InterPro"/>
</dbReference>
<feature type="binding site" evidence="12">
    <location>
        <position position="514"/>
    </location>
    <ligand>
        <name>Zn(2+)</name>
        <dbReference type="ChEBI" id="CHEBI:29105"/>
        <label>2</label>
    </ligand>
</feature>
<dbReference type="Pfam" id="PF17764">
    <property type="entry name" value="PriA_3primeBD"/>
    <property type="match status" value="1"/>
</dbReference>
<name>A0A517QYS8_9PLAN</name>
<dbReference type="InterPro" id="IPR005259">
    <property type="entry name" value="PriA"/>
</dbReference>
<keyword evidence="16" id="KW-1185">Reference proteome</keyword>
<dbReference type="GO" id="GO:0043138">
    <property type="term" value="F:3'-5' DNA helicase activity"/>
    <property type="evidence" value="ECO:0007669"/>
    <property type="project" value="UniProtKB-EC"/>
</dbReference>
<feature type="binding site" evidence="12">
    <location>
        <position position="490"/>
    </location>
    <ligand>
        <name>Zn(2+)</name>
        <dbReference type="ChEBI" id="CHEBI:29105"/>
        <label>1</label>
    </ligand>
</feature>
<keyword evidence="8 12" id="KW-0067">ATP-binding</keyword>
<dbReference type="SMART" id="SM00490">
    <property type="entry name" value="HELICc"/>
    <property type="match status" value="1"/>
</dbReference>
<dbReference type="HAMAP" id="MF_00983">
    <property type="entry name" value="PriA"/>
    <property type="match status" value="1"/>
</dbReference>
<proteinExistence type="inferred from homology"/>
<dbReference type="InterPro" id="IPR001650">
    <property type="entry name" value="Helicase_C-like"/>
</dbReference>
<dbReference type="GO" id="GO:0006269">
    <property type="term" value="P:DNA replication, synthesis of primer"/>
    <property type="evidence" value="ECO:0007669"/>
    <property type="project" value="UniProtKB-KW"/>
</dbReference>
<dbReference type="PANTHER" id="PTHR30580">
    <property type="entry name" value="PRIMOSOMAL PROTEIN N"/>
    <property type="match status" value="1"/>
</dbReference>
<dbReference type="GO" id="GO:0006302">
    <property type="term" value="P:double-strand break repair"/>
    <property type="evidence" value="ECO:0007669"/>
    <property type="project" value="InterPro"/>
</dbReference>
<dbReference type="RefSeq" id="WP_145362969.1">
    <property type="nucleotide sequence ID" value="NZ_CP036268.1"/>
</dbReference>
<evidence type="ECO:0000313" key="16">
    <source>
        <dbReference type="Proteomes" id="UP000317318"/>
    </source>
</evidence>
<dbReference type="OrthoDB" id="9759544at2"/>
<organism evidence="15 16">
    <name type="scientific">Stratiformator vulcanicus</name>
    <dbReference type="NCBI Taxonomy" id="2527980"/>
    <lineage>
        <taxon>Bacteria</taxon>
        <taxon>Pseudomonadati</taxon>
        <taxon>Planctomycetota</taxon>
        <taxon>Planctomycetia</taxon>
        <taxon>Planctomycetales</taxon>
        <taxon>Planctomycetaceae</taxon>
        <taxon>Stratiformator</taxon>
    </lineage>
</organism>
<keyword evidence="2 12" id="KW-0235">DNA replication</keyword>
<evidence type="ECO:0000256" key="4">
    <source>
        <dbReference type="ARBA" id="ARBA00022741"/>
    </source>
</evidence>
<keyword evidence="3 12" id="KW-0479">Metal-binding</keyword>
<dbReference type="CDD" id="cd17929">
    <property type="entry name" value="DEXHc_priA"/>
    <property type="match status" value="1"/>
</dbReference>
<evidence type="ECO:0000256" key="10">
    <source>
        <dbReference type="ARBA" id="ARBA00023235"/>
    </source>
</evidence>
<dbReference type="NCBIfam" id="TIGR00595">
    <property type="entry name" value="priA"/>
    <property type="match status" value="1"/>
</dbReference>
<dbReference type="Gene3D" id="3.40.50.300">
    <property type="entry name" value="P-loop containing nucleotide triphosphate hydrolases"/>
    <property type="match status" value="2"/>
</dbReference>
<evidence type="ECO:0000313" key="15">
    <source>
        <dbReference type="EMBL" id="QDT36792.1"/>
    </source>
</evidence>
<feature type="binding site" evidence="12">
    <location>
        <position position="496"/>
    </location>
    <ligand>
        <name>Zn(2+)</name>
        <dbReference type="ChEBI" id="CHEBI:29105"/>
        <label>2</label>
    </ligand>
</feature>
<dbReference type="Pfam" id="PF18074">
    <property type="entry name" value="PriA_C"/>
    <property type="match status" value="1"/>
</dbReference>
<feature type="domain" description="Helicase ATP-binding" evidence="13">
    <location>
        <begin position="253"/>
        <end position="418"/>
    </location>
</feature>
<evidence type="ECO:0000256" key="2">
    <source>
        <dbReference type="ARBA" id="ARBA00022705"/>
    </source>
</evidence>
<dbReference type="SMART" id="SM00487">
    <property type="entry name" value="DEXDc"/>
    <property type="match status" value="1"/>
</dbReference>
<evidence type="ECO:0000259" key="14">
    <source>
        <dbReference type="PROSITE" id="PS51194"/>
    </source>
</evidence>
<reference evidence="15 16" key="1">
    <citation type="submission" date="2019-02" db="EMBL/GenBank/DDBJ databases">
        <title>Deep-cultivation of Planctomycetes and their phenomic and genomic characterization uncovers novel biology.</title>
        <authorList>
            <person name="Wiegand S."/>
            <person name="Jogler M."/>
            <person name="Boedeker C."/>
            <person name="Pinto D."/>
            <person name="Vollmers J."/>
            <person name="Rivas-Marin E."/>
            <person name="Kohn T."/>
            <person name="Peeters S.H."/>
            <person name="Heuer A."/>
            <person name="Rast P."/>
            <person name="Oberbeckmann S."/>
            <person name="Bunk B."/>
            <person name="Jeske O."/>
            <person name="Meyerdierks A."/>
            <person name="Storesund J.E."/>
            <person name="Kallscheuer N."/>
            <person name="Luecker S."/>
            <person name="Lage O.M."/>
            <person name="Pohl T."/>
            <person name="Merkel B.J."/>
            <person name="Hornburger P."/>
            <person name="Mueller R.-W."/>
            <person name="Bruemmer F."/>
            <person name="Labrenz M."/>
            <person name="Spormann A.M."/>
            <person name="Op den Camp H."/>
            <person name="Overmann J."/>
            <person name="Amann R."/>
            <person name="Jetten M.S.M."/>
            <person name="Mascher T."/>
            <person name="Medema M.H."/>
            <person name="Devos D.P."/>
            <person name="Kaster A.-K."/>
            <person name="Ovreas L."/>
            <person name="Rohde M."/>
            <person name="Galperin M.Y."/>
            <person name="Jogler C."/>
        </authorList>
    </citation>
    <scope>NUCLEOTIDE SEQUENCE [LARGE SCALE GENOMIC DNA]</scope>
    <source>
        <strain evidence="15 16">Pan189</strain>
    </source>
</reference>
<evidence type="ECO:0000256" key="7">
    <source>
        <dbReference type="ARBA" id="ARBA00022833"/>
    </source>
</evidence>
<evidence type="ECO:0000256" key="1">
    <source>
        <dbReference type="ARBA" id="ARBA00022515"/>
    </source>
</evidence>
<dbReference type="InterPro" id="IPR014001">
    <property type="entry name" value="Helicase_ATP-bd"/>
</dbReference>
<comment type="catalytic activity">
    <reaction evidence="12">
        <text>Couples ATP hydrolysis with the unwinding of duplex DNA by translocating in the 3'-5' direction.</text>
        <dbReference type="EC" id="5.6.2.4"/>
    </reaction>
</comment>
<comment type="function">
    <text evidence="12">Initiates the restart of stalled replication forks, which reloads the replicative helicase on sites other than the origin of replication. Recognizes and binds to abandoned replication forks and remodels them to uncover a helicase loading site. Promotes assembly of the primosome at these replication forks.</text>
</comment>
<dbReference type="GO" id="GO:0016887">
    <property type="term" value="F:ATP hydrolysis activity"/>
    <property type="evidence" value="ECO:0007669"/>
    <property type="project" value="RHEA"/>
</dbReference>
<dbReference type="Pfam" id="PF00271">
    <property type="entry name" value="Helicase_C"/>
    <property type="match status" value="1"/>
</dbReference>
<dbReference type="GO" id="GO:0005524">
    <property type="term" value="F:ATP binding"/>
    <property type="evidence" value="ECO:0007669"/>
    <property type="project" value="UniProtKB-UniRule"/>
</dbReference>
<dbReference type="FunFam" id="3.40.50.300:FF:000489">
    <property type="entry name" value="Primosome assembly protein PriA"/>
    <property type="match status" value="1"/>
</dbReference>
<evidence type="ECO:0000256" key="12">
    <source>
        <dbReference type="HAMAP-Rule" id="MF_00983"/>
    </source>
</evidence>
<dbReference type="InterPro" id="IPR011545">
    <property type="entry name" value="DEAD/DEAH_box_helicase_dom"/>
</dbReference>
<dbReference type="GO" id="GO:1990077">
    <property type="term" value="C:primosome complex"/>
    <property type="evidence" value="ECO:0007669"/>
    <property type="project" value="UniProtKB-UniRule"/>
</dbReference>
<dbReference type="GO" id="GO:0006270">
    <property type="term" value="P:DNA replication initiation"/>
    <property type="evidence" value="ECO:0007669"/>
    <property type="project" value="TreeGrafter"/>
</dbReference>
<evidence type="ECO:0000256" key="11">
    <source>
        <dbReference type="ARBA" id="ARBA00048988"/>
    </source>
</evidence>
<keyword evidence="9 12" id="KW-0238">DNA-binding</keyword>
<keyword evidence="5 12" id="KW-0378">Hydrolase</keyword>
<dbReference type="PROSITE" id="PS51194">
    <property type="entry name" value="HELICASE_CTER"/>
    <property type="match status" value="1"/>
</dbReference>
<evidence type="ECO:0000256" key="5">
    <source>
        <dbReference type="ARBA" id="ARBA00022801"/>
    </source>
</evidence>
<dbReference type="EC" id="5.6.2.4" evidence="12"/>
<comment type="similarity">
    <text evidence="12">Belongs to the helicase family. PriA subfamily.</text>
</comment>
<evidence type="ECO:0000256" key="9">
    <source>
        <dbReference type="ARBA" id="ARBA00023125"/>
    </source>
</evidence>
<dbReference type="PANTHER" id="PTHR30580:SF0">
    <property type="entry name" value="PRIMOSOMAL PROTEIN N"/>
    <property type="match status" value="1"/>
</dbReference>
<sequence length="782" mass="86367">MNTEKQQGLFDEGTPLPGPMPWEEAAVEDVLIAEIALNKPLDDQYSYIVPDPLRERIRTGGRVRVPFGRGNRFEYGFVTALKTAADYRGNGTSQGVPKRLKSIESLVDEEPLIESQMLQLTKWIADYYLCGWGQVLHSVVPAGVRRGAGTRLETFVALTPEGEQALATHSLGRKQRAVAEILKSRNEPVLATEVAAAADCGTGPIRELERKGFVERLKIRSEVELAAAANVDKTEEFHPTAEQAASLEKILGTIQSGEHRTILLHGVTGSGKTEVYIRAIEEVVSYGRQAIVLVPEISLTPQTIRRFRRRFDSVAVLHSHLNDADRHAHWKRIKSGDVQVVVGARSAIFAPTPRLGLVVIDEEHETSFKQDTTPRYHAREVAEQRTRFAGVPLVLGSATPTLESWHAAKTGRYDLVSMRKRVGNLEMPPVTVVDIRNDPQVRKGQAIGRILTSSIRSALEEGSDEQPGDGQVILFLNLRGFSPAVWCPACGSSLRCDDCDITMTWHRDIRRVLCHSCAREADVPKACPSCGHQGWKFVGAGTQKLEDEVRAKFPEYSLARMDSDSMKRPGSHDEVLSAFRDGKIRILLGTQMIAKGLDFPNVTLVGVIDADTLLHQPDLRSSERTFQLIAQVAGRTGRSHRGGRVLVQSANPADPAIRRAAEHDYLAFSASEMQDREVMAAPPFRHYARVILRGEVESDVKRAARALADRIRQCSDAGGTGVSVLGPAPAPISKLRKLHRFHLQLAATESESLRALWRRVEADMPRTPGVELAIDVDPINMR</sequence>
<keyword evidence="4 12" id="KW-0547">Nucleotide-binding</keyword>
<protein>
    <recommendedName>
        <fullName evidence="12">Replication restart protein PriA</fullName>
    </recommendedName>
    <alternativeName>
        <fullName evidence="12">ATP-dependent DNA helicase PriA</fullName>
        <ecNumber evidence="12">5.6.2.4</ecNumber>
    </alternativeName>
    <alternativeName>
        <fullName evidence="12">DNA 3'-5' helicase PriA</fullName>
    </alternativeName>
</protein>
<dbReference type="InterPro" id="IPR041222">
    <property type="entry name" value="PriA_3primeBD"/>
</dbReference>
<feature type="domain" description="Helicase C-terminal" evidence="14">
    <location>
        <begin position="522"/>
        <end position="679"/>
    </location>
</feature>
<keyword evidence="6 12" id="KW-0347">Helicase</keyword>
<dbReference type="InterPro" id="IPR040498">
    <property type="entry name" value="PriA_CRR"/>
</dbReference>
<dbReference type="KEGG" id="svp:Pan189_11550"/>